<dbReference type="PROSITE" id="PS51375">
    <property type="entry name" value="PPR"/>
    <property type="match status" value="3"/>
</dbReference>
<proteinExistence type="predicted"/>
<organism evidence="3 4">
    <name type="scientific">Kalanchoe fedtschenkoi</name>
    <name type="common">Lavender scallops</name>
    <name type="synonym">South American air plant</name>
    <dbReference type="NCBI Taxonomy" id="63787"/>
    <lineage>
        <taxon>Eukaryota</taxon>
        <taxon>Viridiplantae</taxon>
        <taxon>Streptophyta</taxon>
        <taxon>Embryophyta</taxon>
        <taxon>Tracheophyta</taxon>
        <taxon>Spermatophyta</taxon>
        <taxon>Magnoliopsida</taxon>
        <taxon>eudicotyledons</taxon>
        <taxon>Gunneridae</taxon>
        <taxon>Pentapetalae</taxon>
        <taxon>Saxifragales</taxon>
        <taxon>Crassulaceae</taxon>
        <taxon>Kalanchoe</taxon>
    </lineage>
</organism>
<evidence type="ECO:0000256" key="1">
    <source>
        <dbReference type="ARBA" id="ARBA00022737"/>
    </source>
</evidence>
<dbReference type="Pfam" id="PF20431">
    <property type="entry name" value="E_motif"/>
    <property type="match status" value="1"/>
</dbReference>
<accession>A0A7N0UJU5</accession>
<evidence type="ECO:0000313" key="3">
    <source>
        <dbReference type="EnsemblPlants" id="Kaladp0071s0134.1.v1.1.CDS.1"/>
    </source>
</evidence>
<dbReference type="InterPro" id="IPR046960">
    <property type="entry name" value="PPR_At4g14850-like_plant"/>
</dbReference>
<evidence type="ECO:0000256" key="2">
    <source>
        <dbReference type="PROSITE-ProRule" id="PRU00708"/>
    </source>
</evidence>
<reference evidence="3" key="1">
    <citation type="submission" date="2021-01" db="UniProtKB">
        <authorList>
            <consortium name="EnsemblPlants"/>
        </authorList>
    </citation>
    <scope>IDENTIFICATION</scope>
</reference>
<dbReference type="InterPro" id="IPR002885">
    <property type="entry name" value="PPR_rpt"/>
</dbReference>
<evidence type="ECO:0000313" key="4">
    <source>
        <dbReference type="Proteomes" id="UP000594263"/>
    </source>
</evidence>
<dbReference type="FunFam" id="1.25.40.10:FF:000090">
    <property type="entry name" value="Pentatricopeptide repeat-containing protein, chloroplastic"/>
    <property type="match status" value="1"/>
</dbReference>
<dbReference type="InterPro" id="IPR011990">
    <property type="entry name" value="TPR-like_helical_dom_sf"/>
</dbReference>
<dbReference type="Gene3D" id="1.25.40.10">
    <property type="entry name" value="Tetratricopeptide repeat domain"/>
    <property type="match status" value="5"/>
</dbReference>
<sequence>MKSEILKLVANGFYKDAIFIYAKYHSASIRPHLFIFPSLLKACAKLRSFTQLQTVHAQVVKLGFHSSVYAATGLVDAYMKLRHVDSALQVFDETPERNLAVMNAVVSGFSQCGFGMEAFEVFRDILSGGMLRPNSVCVASVVVGCQSVEVGRVLHCLAVKLGVADDAYVASSLVTMYLNCSDVASGTKFFAGVLDKNVVTYNAFMSGLLQNEVESAVLNVFKDMMGSAVEEPTVVTLASVLSACAALRALSFGKQVHVMMVKTRLVADTMAGTALVDMYSKCGVWQCAYEFFKEMKESRNLFTWNSMISGLILNEQSDEAIQLFQGMRSAGPKPDAATWNSLISGFSQIGKSSEAFHYFKLMQSAGFELSLRCLTSVLKVCSDIFAIRQGKEIHGYLVRTCWNKGDELVVTALIDMYMKCGCSSMAQKVFDQLGECPEDPAVWNAMIFGYGKNGEDELALEIFNQMLETKTQPTLTTFTGVLSACGHTGRVDKGRQVFSMIRDEYGLNPTVENYGAMIDLLGRSGFLEEAYKLVDEMPQPPPASVFASLLGACRSHLNSELGEEIAHKLREIDPENSSPFVILSNIYAAQGRWKDAERIRESMDDMRVRKLPGYSLIEAA</sequence>
<evidence type="ECO:0008006" key="5">
    <source>
        <dbReference type="Google" id="ProtNLM"/>
    </source>
</evidence>
<dbReference type="Proteomes" id="UP000594263">
    <property type="component" value="Unplaced"/>
</dbReference>
<feature type="repeat" description="PPR" evidence="2">
    <location>
        <begin position="439"/>
        <end position="473"/>
    </location>
</feature>
<keyword evidence="1" id="KW-0677">Repeat</keyword>
<dbReference type="Pfam" id="PF12854">
    <property type="entry name" value="PPR_1"/>
    <property type="match status" value="1"/>
</dbReference>
<dbReference type="OMA" id="YSKCGCW"/>
<dbReference type="InterPro" id="IPR046848">
    <property type="entry name" value="E_motif"/>
</dbReference>
<dbReference type="NCBIfam" id="TIGR00756">
    <property type="entry name" value="PPR"/>
    <property type="match status" value="4"/>
</dbReference>
<dbReference type="SUPFAM" id="SSF48452">
    <property type="entry name" value="TPR-like"/>
    <property type="match status" value="1"/>
</dbReference>
<name>A0A7N0UJU5_KALFE</name>
<dbReference type="EnsemblPlants" id="Kaladp0071s0134.1.v1.1">
    <property type="protein sequence ID" value="Kaladp0071s0134.1.v1.1.CDS.1"/>
    <property type="gene ID" value="Kaladp0071s0134.v1.1"/>
</dbReference>
<feature type="repeat" description="PPR" evidence="2">
    <location>
        <begin position="335"/>
        <end position="369"/>
    </location>
</feature>
<dbReference type="FunFam" id="1.25.40.10:FF:000344">
    <property type="entry name" value="Pentatricopeptide repeat-containing protein"/>
    <property type="match status" value="1"/>
</dbReference>
<dbReference type="AlphaFoldDB" id="A0A7N0UJU5"/>
<dbReference type="Gramene" id="Kaladp0071s0134.1.v1.1">
    <property type="protein sequence ID" value="Kaladp0071s0134.1.v1.1.CDS.1"/>
    <property type="gene ID" value="Kaladp0071s0134.v1.1"/>
</dbReference>
<protein>
    <recommendedName>
        <fullName evidence="5">Pentatricopeptide repeat-containing protein</fullName>
    </recommendedName>
</protein>
<dbReference type="GO" id="GO:0003723">
    <property type="term" value="F:RNA binding"/>
    <property type="evidence" value="ECO:0007669"/>
    <property type="project" value="InterPro"/>
</dbReference>
<dbReference type="PANTHER" id="PTHR47926:SF424">
    <property type="entry name" value="PENTACOTRIPEPTIDE-REPEAT REGION OF PRORP DOMAIN-CONTAINING PROTEIN"/>
    <property type="match status" value="1"/>
</dbReference>
<dbReference type="PANTHER" id="PTHR47926">
    <property type="entry name" value="PENTATRICOPEPTIDE REPEAT-CONTAINING PROTEIN"/>
    <property type="match status" value="1"/>
</dbReference>
<feature type="repeat" description="PPR" evidence="2">
    <location>
        <begin position="300"/>
        <end position="334"/>
    </location>
</feature>
<dbReference type="Pfam" id="PF13041">
    <property type="entry name" value="PPR_2"/>
    <property type="match status" value="2"/>
</dbReference>
<keyword evidence="4" id="KW-1185">Reference proteome</keyword>
<dbReference type="GO" id="GO:0009451">
    <property type="term" value="P:RNA modification"/>
    <property type="evidence" value="ECO:0007669"/>
    <property type="project" value="InterPro"/>
</dbReference>
<dbReference type="Pfam" id="PF01535">
    <property type="entry name" value="PPR"/>
    <property type="match status" value="5"/>
</dbReference>